<evidence type="ECO:0000313" key="2">
    <source>
        <dbReference type="EMBL" id="MET4719305.1"/>
    </source>
</evidence>
<dbReference type="RefSeq" id="WP_038959972.1">
    <property type="nucleotide sequence ID" value="NZ_CP066351.1"/>
</dbReference>
<keyword evidence="1" id="KW-0175">Coiled coil</keyword>
<reference evidence="2 3" key="1">
    <citation type="submission" date="2024-06" db="EMBL/GenBank/DDBJ databases">
        <title>Genomic Encyclopedia of Type Strains, Phase V (KMG-V): Genome sequencing to study the core and pangenomes of soil and plant-associated prokaryotes.</title>
        <authorList>
            <person name="Whitman W."/>
        </authorList>
    </citation>
    <scope>NUCLEOTIDE SEQUENCE [LARGE SCALE GENOMIC DNA]</scope>
    <source>
        <strain evidence="2 3">USDA 160</strain>
    </source>
</reference>
<gene>
    <name evidence="2" type="ORF">ABIF63_003411</name>
</gene>
<dbReference type="EMBL" id="JBEPTQ010000002">
    <property type="protein sequence ID" value="MET4719305.1"/>
    <property type="molecule type" value="Genomic_DNA"/>
</dbReference>
<sequence length="77" mass="8897">MSEDGALKQKIDAYQQQMTEAERKLLVGLEEFIKGKVALGVPRERAYAIVAEILPYAREVRARDRRRTFRVVSSREC</sequence>
<protein>
    <submittedName>
        <fullName evidence="2">Uncharacterized protein</fullName>
    </submittedName>
</protein>
<evidence type="ECO:0000313" key="3">
    <source>
        <dbReference type="Proteomes" id="UP001549291"/>
    </source>
</evidence>
<name>A0ABV2RSM2_BRAJP</name>
<organism evidence="2 3">
    <name type="scientific">Bradyrhizobium japonicum</name>
    <dbReference type="NCBI Taxonomy" id="375"/>
    <lineage>
        <taxon>Bacteria</taxon>
        <taxon>Pseudomonadati</taxon>
        <taxon>Pseudomonadota</taxon>
        <taxon>Alphaproteobacteria</taxon>
        <taxon>Hyphomicrobiales</taxon>
        <taxon>Nitrobacteraceae</taxon>
        <taxon>Bradyrhizobium</taxon>
    </lineage>
</organism>
<evidence type="ECO:0000256" key="1">
    <source>
        <dbReference type="SAM" id="Coils"/>
    </source>
</evidence>
<keyword evidence="3" id="KW-1185">Reference proteome</keyword>
<accession>A0ABV2RSM2</accession>
<proteinExistence type="predicted"/>
<comment type="caution">
    <text evidence="2">The sequence shown here is derived from an EMBL/GenBank/DDBJ whole genome shotgun (WGS) entry which is preliminary data.</text>
</comment>
<feature type="coiled-coil region" evidence="1">
    <location>
        <begin position="4"/>
        <end position="31"/>
    </location>
</feature>
<dbReference type="Proteomes" id="UP001549291">
    <property type="component" value="Unassembled WGS sequence"/>
</dbReference>